<keyword evidence="4" id="KW-0804">Transcription</keyword>
<organism evidence="7 8">
    <name type="scientific">candidate division KSB3 bacterium</name>
    <dbReference type="NCBI Taxonomy" id="2044937"/>
    <lineage>
        <taxon>Bacteria</taxon>
        <taxon>candidate division KSB3</taxon>
    </lineage>
</organism>
<evidence type="ECO:0008006" key="9">
    <source>
        <dbReference type="Google" id="ProtNLM"/>
    </source>
</evidence>
<evidence type="ECO:0000256" key="1">
    <source>
        <dbReference type="ARBA" id="ARBA00010641"/>
    </source>
</evidence>
<dbReference type="Gene3D" id="1.10.10.10">
    <property type="entry name" value="Winged helix-like DNA-binding domain superfamily/Winged helix DNA-binding domain"/>
    <property type="match status" value="1"/>
</dbReference>
<reference evidence="7 8" key="1">
    <citation type="submission" date="2017-10" db="EMBL/GenBank/DDBJ databases">
        <title>Novel microbial diversity and functional potential in the marine mammal oral microbiome.</title>
        <authorList>
            <person name="Dudek N.K."/>
            <person name="Sun C.L."/>
            <person name="Burstein D."/>
            <person name="Kantor R.S."/>
            <person name="Aliaga Goltsman D.S."/>
            <person name="Bik E.M."/>
            <person name="Thomas B.C."/>
            <person name="Banfield J.F."/>
            <person name="Relman D.A."/>
        </authorList>
    </citation>
    <scope>NUCLEOTIDE SEQUENCE [LARGE SCALE GENOMIC DNA]</scope>
    <source>
        <strain evidence="7">DOLJORAL78_47_16</strain>
    </source>
</reference>
<gene>
    <name evidence="7" type="ORF">CSA56_11475</name>
</gene>
<keyword evidence="3" id="KW-0731">Sigma factor</keyword>
<name>A0A2G6KCY9_9BACT</name>
<dbReference type="InterPro" id="IPR039425">
    <property type="entry name" value="RNA_pol_sigma-70-like"/>
</dbReference>
<sequence>MTIQQTTASAMPTLQQPVIHPLFHVPEWQRFFTYEKAKIKKLPPQTHNKKTVEETSNDRQGILETRSDFELIDLTLEGDQEAFDLLVKRYSGSIYTLAYRMLRNQDDAADICQEVFLKAYEALRTFRKKSSFHTWLYRIATNSCINYLRKHSTQHHVELSAYHAVKEADTLEALYKIELQDVVNEAIEKLPEKQKATVMLRVCEGMSHREVSRILKCSVGTAKANYFHAIRNLRRFMKNYIMANDIETSVPPSLLRTSGII</sequence>
<dbReference type="Pfam" id="PF08281">
    <property type="entry name" value="Sigma70_r4_2"/>
    <property type="match status" value="1"/>
</dbReference>
<dbReference type="InterPro" id="IPR007627">
    <property type="entry name" value="RNA_pol_sigma70_r2"/>
</dbReference>
<evidence type="ECO:0000256" key="4">
    <source>
        <dbReference type="ARBA" id="ARBA00023163"/>
    </source>
</evidence>
<dbReference type="GO" id="GO:0003677">
    <property type="term" value="F:DNA binding"/>
    <property type="evidence" value="ECO:0007669"/>
    <property type="project" value="InterPro"/>
</dbReference>
<dbReference type="Gene3D" id="1.10.1740.10">
    <property type="match status" value="1"/>
</dbReference>
<evidence type="ECO:0000256" key="3">
    <source>
        <dbReference type="ARBA" id="ARBA00023082"/>
    </source>
</evidence>
<dbReference type="InterPro" id="IPR013325">
    <property type="entry name" value="RNA_pol_sigma_r2"/>
</dbReference>
<dbReference type="InterPro" id="IPR014284">
    <property type="entry name" value="RNA_pol_sigma-70_dom"/>
</dbReference>
<evidence type="ECO:0000313" key="7">
    <source>
        <dbReference type="EMBL" id="PIE33538.1"/>
    </source>
</evidence>
<dbReference type="PANTHER" id="PTHR43133:SF51">
    <property type="entry name" value="RNA POLYMERASE SIGMA FACTOR"/>
    <property type="match status" value="1"/>
</dbReference>
<comment type="similarity">
    <text evidence="1">Belongs to the sigma-70 factor family. ECF subfamily.</text>
</comment>
<dbReference type="NCBIfam" id="TIGR02937">
    <property type="entry name" value="sigma70-ECF"/>
    <property type="match status" value="1"/>
</dbReference>
<dbReference type="EMBL" id="PDSK01000097">
    <property type="protein sequence ID" value="PIE33538.1"/>
    <property type="molecule type" value="Genomic_DNA"/>
</dbReference>
<dbReference type="InterPro" id="IPR036388">
    <property type="entry name" value="WH-like_DNA-bd_sf"/>
</dbReference>
<dbReference type="SUPFAM" id="SSF88946">
    <property type="entry name" value="Sigma2 domain of RNA polymerase sigma factors"/>
    <property type="match status" value="1"/>
</dbReference>
<evidence type="ECO:0000259" key="5">
    <source>
        <dbReference type="Pfam" id="PF04542"/>
    </source>
</evidence>
<evidence type="ECO:0000259" key="6">
    <source>
        <dbReference type="Pfam" id="PF08281"/>
    </source>
</evidence>
<comment type="caution">
    <text evidence="7">The sequence shown here is derived from an EMBL/GenBank/DDBJ whole genome shotgun (WGS) entry which is preliminary data.</text>
</comment>
<dbReference type="SUPFAM" id="SSF88659">
    <property type="entry name" value="Sigma3 and sigma4 domains of RNA polymerase sigma factors"/>
    <property type="match status" value="1"/>
</dbReference>
<evidence type="ECO:0000256" key="2">
    <source>
        <dbReference type="ARBA" id="ARBA00023015"/>
    </source>
</evidence>
<proteinExistence type="inferred from homology"/>
<dbReference type="GO" id="GO:0006352">
    <property type="term" value="P:DNA-templated transcription initiation"/>
    <property type="evidence" value="ECO:0007669"/>
    <property type="project" value="InterPro"/>
</dbReference>
<feature type="domain" description="RNA polymerase sigma factor 70 region 4 type 2" evidence="6">
    <location>
        <begin position="183"/>
        <end position="233"/>
    </location>
</feature>
<dbReference type="AlphaFoldDB" id="A0A2G6KCY9"/>
<dbReference type="PANTHER" id="PTHR43133">
    <property type="entry name" value="RNA POLYMERASE ECF-TYPE SIGMA FACTO"/>
    <property type="match status" value="1"/>
</dbReference>
<accession>A0A2G6KCY9</accession>
<keyword evidence="2" id="KW-0805">Transcription regulation</keyword>
<evidence type="ECO:0000313" key="8">
    <source>
        <dbReference type="Proteomes" id="UP000230821"/>
    </source>
</evidence>
<dbReference type="InterPro" id="IPR013249">
    <property type="entry name" value="RNA_pol_sigma70_r4_t2"/>
</dbReference>
<dbReference type="Proteomes" id="UP000230821">
    <property type="component" value="Unassembled WGS sequence"/>
</dbReference>
<protein>
    <recommendedName>
        <fullName evidence="9">RNA polymerase subunit sigma-24</fullName>
    </recommendedName>
</protein>
<dbReference type="Pfam" id="PF04542">
    <property type="entry name" value="Sigma70_r2"/>
    <property type="match status" value="1"/>
</dbReference>
<dbReference type="InterPro" id="IPR013324">
    <property type="entry name" value="RNA_pol_sigma_r3/r4-like"/>
</dbReference>
<feature type="domain" description="RNA polymerase sigma-70 region 2" evidence="5">
    <location>
        <begin position="86"/>
        <end position="152"/>
    </location>
</feature>
<dbReference type="GO" id="GO:0016987">
    <property type="term" value="F:sigma factor activity"/>
    <property type="evidence" value="ECO:0007669"/>
    <property type="project" value="UniProtKB-KW"/>
</dbReference>